<reference evidence="6" key="1">
    <citation type="submission" date="2016-10" db="EMBL/GenBank/DDBJ databases">
        <authorList>
            <person name="Varghese N."/>
            <person name="Submissions S."/>
        </authorList>
    </citation>
    <scope>NUCLEOTIDE SEQUENCE [LARGE SCALE GENOMIC DNA]</scope>
    <source>
        <strain evidence="6">IBRC-M 10403</strain>
    </source>
</reference>
<keyword evidence="6" id="KW-1185">Reference proteome</keyword>
<protein>
    <submittedName>
        <fullName evidence="5">EspG family protein</fullName>
    </submittedName>
</protein>
<dbReference type="OrthoDB" id="3679349at2"/>
<keyword evidence="4" id="KW-0143">Chaperone</keyword>
<name>A0A1G6QB53_9PSEU</name>
<evidence type="ECO:0000256" key="4">
    <source>
        <dbReference type="ARBA" id="ARBA00023186"/>
    </source>
</evidence>
<dbReference type="EMBL" id="FMZZ01000005">
    <property type="protein sequence ID" value="SDC89144.1"/>
    <property type="molecule type" value="Genomic_DNA"/>
</dbReference>
<dbReference type="Pfam" id="PF14011">
    <property type="entry name" value="ESX-1_EspG"/>
    <property type="match status" value="1"/>
</dbReference>
<evidence type="ECO:0000313" key="5">
    <source>
        <dbReference type="EMBL" id="SDC89144.1"/>
    </source>
</evidence>
<evidence type="ECO:0000256" key="2">
    <source>
        <dbReference type="ARBA" id="ARBA00006411"/>
    </source>
</evidence>
<evidence type="ECO:0000256" key="1">
    <source>
        <dbReference type="ARBA" id="ARBA00004496"/>
    </source>
</evidence>
<evidence type="ECO:0000313" key="6">
    <source>
        <dbReference type="Proteomes" id="UP000199501"/>
    </source>
</evidence>
<comment type="subcellular location">
    <subcellularLocation>
        <location evidence="1">Cytoplasm</location>
    </subcellularLocation>
</comment>
<organism evidence="5 6">
    <name type="scientific">Actinokineospora iranica</name>
    <dbReference type="NCBI Taxonomy" id="1271860"/>
    <lineage>
        <taxon>Bacteria</taxon>
        <taxon>Bacillati</taxon>
        <taxon>Actinomycetota</taxon>
        <taxon>Actinomycetes</taxon>
        <taxon>Pseudonocardiales</taxon>
        <taxon>Pseudonocardiaceae</taxon>
        <taxon>Actinokineospora</taxon>
    </lineage>
</organism>
<accession>A0A1G6QB53</accession>
<keyword evidence="3" id="KW-0963">Cytoplasm</keyword>
<dbReference type="Proteomes" id="UP000199501">
    <property type="component" value="Unassembled WGS sequence"/>
</dbReference>
<dbReference type="AlphaFoldDB" id="A0A1G6QB53"/>
<dbReference type="RefSeq" id="WP_091450410.1">
    <property type="nucleotide sequence ID" value="NZ_FMZZ01000005.1"/>
</dbReference>
<gene>
    <name evidence="5" type="ORF">SAMN05216174_105170</name>
</gene>
<dbReference type="InterPro" id="IPR025734">
    <property type="entry name" value="EspG"/>
</dbReference>
<proteinExistence type="inferred from homology"/>
<dbReference type="STRING" id="1271860.SAMN05216174_105170"/>
<sequence>MPFGAVEVESEPISLSTLEFDVLWEHLGPGTMPLVVKVPSPGKTYEERAQLEERVWAGLDARGLGRKVDIHPEIEHLFTLLARPDREVDGRLWTGHPVRLLACSLGDNDGALAVLTGETITLRRTSPSGLASAAVGELPALPAGPGQSVTLRTEDFEAAANAAQGTQKAFEAALLARGVRPDDALALTEMITDVRGTGNFGAAARDRLGRRQRADRVVSYFDTDQGRYLQIRRAAPDGALWTTISPADHRRLTHHVDEVLTDITP</sequence>
<evidence type="ECO:0000256" key="3">
    <source>
        <dbReference type="ARBA" id="ARBA00022490"/>
    </source>
</evidence>
<comment type="similarity">
    <text evidence="2">Belongs to the EspG family.</text>
</comment>